<gene>
    <name evidence="1" type="primary">Nfu_g_1_023581</name>
</gene>
<proteinExistence type="predicted"/>
<reference evidence="1" key="1">
    <citation type="submission" date="2016-05" db="EMBL/GenBank/DDBJ databases">
        <authorList>
            <person name="Lavstsen T."/>
            <person name="Jespersen J.S."/>
        </authorList>
    </citation>
    <scope>NUCLEOTIDE SEQUENCE</scope>
    <source>
        <tissue evidence="1">Brain</tissue>
    </source>
</reference>
<dbReference type="EMBL" id="HAEH01002754">
    <property type="protein sequence ID" value="SBR69565.1"/>
    <property type="molecule type" value="Transcribed_RNA"/>
</dbReference>
<organism evidence="1">
    <name type="scientific">Nothobranchius rachovii</name>
    <name type="common">bluefin notho</name>
    <dbReference type="NCBI Taxonomy" id="451742"/>
    <lineage>
        <taxon>Eukaryota</taxon>
        <taxon>Metazoa</taxon>
        <taxon>Chordata</taxon>
        <taxon>Craniata</taxon>
        <taxon>Vertebrata</taxon>
        <taxon>Euteleostomi</taxon>
        <taxon>Actinopterygii</taxon>
        <taxon>Neopterygii</taxon>
        <taxon>Teleostei</taxon>
        <taxon>Neoteleostei</taxon>
        <taxon>Acanthomorphata</taxon>
        <taxon>Ovalentaria</taxon>
        <taxon>Atherinomorphae</taxon>
        <taxon>Cyprinodontiformes</taxon>
        <taxon>Nothobranchiidae</taxon>
        <taxon>Nothobranchius</taxon>
    </lineage>
</organism>
<evidence type="ECO:0000313" key="1">
    <source>
        <dbReference type="EMBL" id="SBR69565.1"/>
    </source>
</evidence>
<reference evidence="1" key="2">
    <citation type="submission" date="2016-06" db="EMBL/GenBank/DDBJ databases">
        <title>The genome of a short-lived fish provides insights into sex chromosome evolution and the genetic control of aging.</title>
        <authorList>
            <person name="Reichwald K."/>
            <person name="Felder M."/>
            <person name="Petzold A."/>
            <person name="Koch P."/>
            <person name="Groth M."/>
            <person name="Platzer M."/>
        </authorList>
    </citation>
    <scope>NUCLEOTIDE SEQUENCE</scope>
    <source>
        <tissue evidence="1">Brain</tissue>
    </source>
</reference>
<protein>
    <submittedName>
        <fullName evidence="1">Uncharacterized protein</fullName>
    </submittedName>
</protein>
<name>A0A1A8NKK2_9TELE</name>
<feature type="non-terminal residue" evidence="1">
    <location>
        <position position="1"/>
    </location>
</feature>
<sequence length="30" mass="3657">TEFLNKSKIIHLLVFNLFEFFRFFCVCVCV</sequence>
<accession>A0A1A8NKK2</accession>
<dbReference type="AlphaFoldDB" id="A0A1A8NKK2"/>
<feature type="non-terminal residue" evidence="1">
    <location>
        <position position="30"/>
    </location>
</feature>